<reference evidence="10" key="1">
    <citation type="submission" date="2023-06" db="EMBL/GenBank/DDBJ databases">
        <authorList>
            <consortium name="Lawrence Berkeley National Laboratory"/>
            <person name="Ahrendt S."/>
            <person name="Sahu N."/>
            <person name="Indic B."/>
            <person name="Wong-Bajracharya J."/>
            <person name="Merenyi Z."/>
            <person name="Ke H.-M."/>
            <person name="Monk M."/>
            <person name="Kocsube S."/>
            <person name="Drula E."/>
            <person name="Lipzen A."/>
            <person name="Balint B."/>
            <person name="Henrissat B."/>
            <person name="Andreopoulos B."/>
            <person name="Martin F.M."/>
            <person name="Harder C.B."/>
            <person name="Rigling D."/>
            <person name="Ford K.L."/>
            <person name="Foster G.D."/>
            <person name="Pangilinan J."/>
            <person name="Papanicolaou A."/>
            <person name="Barry K."/>
            <person name="LaButti K."/>
            <person name="Viragh M."/>
            <person name="Koriabine M."/>
            <person name="Yan M."/>
            <person name="Riley R."/>
            <person name="Champramary S."/>
            <person name="Plett K.L."/>
            <person name="Tsai I.J."/>
            <person name="Slot J."/>
            <person name="Sipos G."/>
            <person name="Plett J."/>
            <person name="Nagy L.G."/>
            <person name="Grigoriev I.V."/>
        </authorList>
    </citation>
    <scope>NUCLEOTIDE SEQUENCE</scope>
    <source>
        <strain evidence="10">FPL87.14</strain>
    </source>
</reference>
<dbReference type="PROSITE" id="PS50174">
    <property type="entry name" value="G_PATCH"/>
    <property type="match status" value="1"/>
</dbReference>
<feature type="compositionally biased region" description="Polar residues" evidence="6">
    <location>
        <begin position="418"/>
        <end position="431"/>
    </location>
</feature>
<dbReference type="InterPro" id="IPR012677">
    <property type="entry name" value="Nucleotide-bd_a/b_plait_sf"/>
</dbReference>
<dbReference type="GO" id="GO:0008270">
    <property type="term" value="F:zinc ion binding"/>
    <property type="evidence" value="ECO:0007669"/>
    <property type="project" value="UniProtKB-KW"/>
</dbReference>
<evidence type="ECO:0000259" key="7">
    <source>
        <dbReference type="PROSITE" id="PS50102"/>
    </source>
</evidence>
<name>A0AA39JXY6_9AGAR</name>
<feature type="compositionally biased region" description="Pro residues" evidence="6">
    <location>
        <begin position="662"/>
        <end position="674"/>
    </location>
</feature>
<keyword evidence="4" id="KW-0862">Zinc</keyword>
<keyword evidence="2 5" id="KW-0694">RNA-binding</keyword>
<dbReference type="GO" id="GO:0000398">
    <property type="term" value="P:mRNA splicing, via spliceosome"/>
    <property type="evidence" value="ECO:0007669"/>
    <property type="project" value="TreeGrafter"/>
</dbReference>
<dbReference type="SUPFAM" id="SSF54928">
    <property type="entry name" value="RNA-binding domain, RBD"/>
    <property type="match status" value="2"/>
</dbReference>
<evidence type="ECO:0000313" key="10">
    <source>
        <dbReference type="EMBL" id="KAK0450642.1"/>
    </source>
</evidence>
<dbReference type="GO" id="GO:0005634">
    <property type="term" value="C:nucleus"/>
    <property type="evidence" value="ECO:0007669"/>
    <property type="project" value="UniProtKB-SubCell"/>
</dbReference>
<feature type="domain" description="C2H2-type" evidence="8">
    <location>
        <begin position="567"/>
        <end position="592"/>
    </location>
</feature>
<keyword evidence="4" id="KW-0479">Metal-binding</keyword>
<dbReference type="Proteomes" id="UP001175226">
    <property type="component" value="Unassembled WGS sequence"/>
</dbReference>
<feature type="compositionally biased region" description="Basic and acidic residues" evidence="6">
    <location>
        <begin position="406"/>
        <end position="417"/>
    </location>
</feature>
<evidence type="ECO:0000259" key="9">
    <source>
        <dbReference type="PROSITE" id="PS50174"/>
    </source>
</evidence>
<evidence type="ECO:0000256" key="5">
    <source>
        <dbReference type="PROSITE-ProRule" id="PRU00176"/>
    </source>
</evidence>
<evidence type="ECO:0000256" key="2">
    <source>
        <dbReference type="ARBA" id="ARBA00022884"/>
    </source>
</evidence>
<comment type="subcellular location">
    <subcellularLocation>
        <location evidence="1">Nucleus</location>
    </subcellularLocation>
</comment>
<protein>
    <recommendedName>
        <fullName evidence="12">G-patch domain-containing protein</fullName>
    </recommendedName>
</protein>
<keyword evidence="3" id="KW-0539">Nucleus</keyword>
<evidence type="ECO:0000256" key="4">
    <source>
        <dbReference type="PROSITE-ProRule" id="PRU00042"/>
    </source>
</evidence>
<organism evidence="10 11">
    <name type="scientific">Armillaria borealis</name>
    <dbReference type="NCBI Taxonomy" id="47425"/>
    <lineage>
        <taxon>Eukaryota</taxon>
        <taxon>Fungi</taxon>
        <taxon>Dikarya</taxon>
        <taxon>Basidiomycota</taxon>
        <taxon>Agaricomycotina</taxon>
        <taxon>Agaricomycetes</taxon>
        <taxon>Agaricomycetidae</taxon>
        <taxon>Agaricales</taxon>
        <taxon>Marasmiineae</taxon>
        <taxon>Physalacriaceae</taxon>
        <taxon>Armillaria</taxon>
    </lineage>
</organism>
<comment type="caution">
    <text evidence="10">The sequence shown here is derived from an EMBL/GenBank/DDBJ whole genome shotgun (WGS) entry which is preliminary data.</text>
</comment>
<keyword evidence="4" id="KW-0863">Zinc-finger</keyword>
<feature type="compositionally biased region" description="Low complexity" evidence="6">
    <location>
        <begin position="525"/>
        <end position="550"/>
    </location>
</feature>
<evidence type="ECO:0008006" key="12">
    <source>
        <dbReference type="Google" id="ProtNLM"/>
    </source>
</evidence>
<dbReference type="GO" id="GO:0003723">
    <property type="term" value="F:RNA binding"/>
    <property type="evidence" value="ECO:0007669"/>
    <property type="project" value="UniProtKB-UniRule"/>
</dbReference>
<dbReference type="Pfam" id="PF01585">
    <property type="entry name" value="G-patch"/>
    <property type="match status" value="1"/>
</dbReference>
<evidence type="ECO:0000256" key="3">
    <source>
        <dbReference type="ARBA" id="ARBA00023242"/>
    </source>
</evidence>
<feature type="domain" description="G-patch" evidence="9">
    <location>
        <begin position="679"/>
        <end position="725"/>
    </location>
</feature>
<dbReference type="InterPro" id="IPR013087">
    <property type="entry name" value="Znf_C2H2_type"/>
</dbReference>
<dbReference type="PROSITE" id="PS50102">
    <property type="entry name" value="RRM"/>
    <property type="match status" value="2"/>
</dbReference>
<dbReference type="InterPro" id="IPR000467">
    <property type="entry name" value="G_patch_dom"/>
</dbReference>
<evidence type="ECO:0000256" key="6">
    <source>
        <dbReference type="SAM" id="MobiDB-lite"/>
    </source>
</evidence>
<dbReference type="Pfam" id="PF00076">
    <property type="entry name" value="RRM_1"/>
    <property type="match status" value="1"/>
</dbReference>
<dbReference type="PANTHER" id="PTHR13948:SF3">
    <property type="entry name" value="FI21118P1"/>
    <property type="match status" value="1"/>
</dbReference>
<dbReference type="EMBL" id="JAUEPT010000006">
    <property type="protein sequence ID" value="KAK0450642.1"/>
    <property type="molecule type" value="Genomic_DNA"/>
</dbReference>
<sequence>MVKRIKCDFVCSLFVLPLLLTLIYLKRPMAYNREWDRGKDTWADGAQWSGANVRPREDDHFGDGKRRKFNGGGYQGYDAYSNYEEAAYDSTVAPRPSAQDFGQPRNAAGGFPKKRLQPSDPSPHVIFLGLDTDFTEADLQAYLSSNGCSVETVTIIRDRSTGTSKGFGFAQFSSTDHARLFVDPLFPYIQVPPPASHGATAAAAFYKALETGAPHSGRRVKIDYSQSATPHEKGRFNRGNVNDGTRDIGNSQAAVLLFRGLDPLSGPQAIHQAMRSSSGPGKEGAKGMRRIILIKDRVTMASFGFAFVEFTDVQSASVVLAATMSPQIHPSGFRISDRPVAASFAHPDSFQPIDNVMLRDDACIPSSLVLGGVEGTWVRYWDDSSTLAMLEFQVAQPAPTVQTIKERKEKKKAKDTTVQRLSVQPAPSTLPVSDKPVTLSFSKGPAKAAASAVMKPVASAFASDDADDDQQDEAEDLLNASRKAGSSKQPTLIVSKKTASNINKWNQVQEELSQDVSARPTPALATTSTTDAIGSTTQASSVPTQGNTTPTPTPAPTEFEFSDVSAMSCLLCARQFKSVDQLKRHNKESDLHKARVLQPKNLKDSNLQEVARQKVKARQANAAPKYRDRASERRILFNQPDTPMPEKDSGRAAAPKRQVEGPPAPPPPPPPPTNPGEDSNNVGNKMLKMMGWTEGTGLGTSGEGRVDPIKTAIYVEGAGLGASKGKDIGKLTEGYSGYVSMAQDSARERYGS</sequence>
<feature type="domain" description="RRM" evidence="7">
    <location>
        <begin position="254"/>
        <end position="347"/>
    </location>
</feature>
<gene>
    <name evidence="10" type="ORF">EV421DRAFT_2007659</name>
</gene>
<dbReference type="AlphaFoldDB" id="A0AA39JXY6"/>
<evidence type="ECO:0000313" key="11">
    <source>
        <dbReference type="Proteomes" id="UP001175226"/>
    </source>
</evidence>
<dbReference type="PROSITE" id="PS50157">
    <property type="entry name" value="ZINC_FINGER_C2H2_2"/>
    <property type="match status" value="1"/>
</dbReference>
<dbReference type="PANTHER" id="PTHR13948">
    <property type="entry name" value="RNA-BINDING PROTEIN"/>
    <property type="match status" value="1"/>
</dbReference>
<feature type="region of interest" description="Disordered" evidence="6">
    <location>
        <begin position="511"/>
        <end position="553"/>
    </location>
</feature>
<proteinExistence type="predicted"/>
<feature type="region of interest" description="Disordered" evidence="6">
    <location>
        <begin position="406"/>
        <end position="437"/>
    </location>
</feature>
<dbReference type="SMART" id="SM00360">
    <property type="entry name" value="RRM"/>
    <property type="match status" value="2"/>
</dbReference>
<dbReference type="InterPro" id="IPR000504">
    <property type="entry name" value="RRM_dom"/>
</dbReference>
<feature type="compositionally biased region" description="Basic and acidic residues" evidence="6">
    <location>
        <begin position="625"/>
        <end position="635"/>
    </location>
</feature>
<feature type="domain" description="RRM" evidence="7">
    <location>
        <begin position="123"/>
        <end position="227"/>
    </location>
</feature>
<keyword evidence="11" id="KW-1185">Reference proteome</keyword>
<evidence type="ECO:0000259" key="8">
    <source>
        <dbReference type="PROSITE" id="PS50157"/>
    </source>
</evidence>
<dbReference type="InterPro" id="IPR035979">
    <property type="entry name" value="RBD_domain_sf"/>
</dbReference>
<accession>A0AA39JXY6</accession>
<evidence type="ECO:0000256" key="1">
    <source>
        <dbReference type="ARBA" id="ARBA00004123"/>
    </source>
</evidence>
<feature type="region of interest" description="Disordered" evidence="6">
    <location>
        <begin position="585"/>
        <end position="684"/>
    </location>
</feature>
<dbReference type="SMART" id="SM00443">
    <property type="entry name" value="G_patch"/>
    <property type="match status" value="1"/>
</dbReference>
<dbReference type="Gene3D" id="3.30.70.330">
    <property type="match status" value="2"/>
</dbReference>